<reference evidence="2 3" key="1">
    <citation type="submission" date="2018-10" db="EMBL/GenBank/DDBJ databases">
        <title>Kocuria sp. M5W7-7, whole genome shotgun sequence.</title>
        <authorList>
            <person name="Tuo L."/>
        </authorList>
    </citation>
    <scope>NUCLEOTIDE SEQUENCE [LARGE SCALE GENOMIC DNA]</scope>
    <source>
        <strain evidence="2 3">M5W7-7</strain>
    </source>
</reference>
<feature type="transmembrane region" description="Helical" evidence="1">
    <location>
        <begin position="156"/>
        <end position="184"/>
    </location>
</feature>
<feature type="transmembrane region" description="Helical" evidence="1">
    <location>
        <begin position="241"/>
        <end position="262"/>
    </location>
</feature>
<comment type="caution">
    <text evidence="2">The sequence shown here is derived from an EMBL/GenBank/DDBJ whole genome shotgun (WGS) entry which is preliminary data.</text>
</comment>
<evidence type="ECO:0000313" key="2">
    <source>
        <dbReference type="EMBL" id="ROZ62865.1"/>
    </source>
</evidence>
<feature type="transmembrane region" description="Helical" evidence="1">
    <location>
        <begin position="124"/>
        <end position="144"/>
    </location>
</feature>
<dbReference type="AlphaFoldDB" id="A0A3N4AAX0"/>
<keyword evidence="1" id="KW-1133">Transmembrane helix</keyword>
<dbReference type="EMBL" id="RKMF01000010">
    <property type="protein sequence ID" value="ROZ62865.1"/>
    <property type="molecule type" value="Genomic_DNA"/>
</dbReference>
<dbReference type="OrthoDB" id="5192631at2"/>
<dbReference type="RefSeq" id="WP_123825426.1">
    <property type="nucleotide sequence ID" value="NZ_RKMF01000010.1"/>
</dbReference>
<keyword evidence="1" id="KW-0472">Membrane</keyword>
<accession>A0A3N4AAX0</accession>
<dbReference type="Proteomes" id="UP000270616">
    <property type="component" value="Unassembled WGS sequence"/>
</dbReference>
<evidence type="ECO:0000256" key="1">
    <source>
        <dbReference type="SAM" id="Phobius"/>
    </source>
</evidence>
<proteinExistence type="predicted"/>
<keyword evidence="1" id="KW-0812">Transmembrane</keyword>
<name>A0A3N4AAX0_9MICC</name>
<feature type="transmembrane region" description="Helical" evidence="1">
    <location>
        <begin position="190"/>
        <end position="211"/>
    </location>
</feature>
<sequence>MNATPAVQPAAGDHSVPGDVWSRDFVHRHRKWCEDFVLELRLVDVPGRVIGDRLAEVESHCVETGQFPEEAFGDAAAYGKAVVAEAGRGSSVGVWSTALLSAGQVLVLFVGSGAAARWAHDKLLTYNAVQVVCLVGVVLLVALLPKALGAVIRRPLVVGVPYLSLGVAAGVGAALVSGLALPVIVSLSAAPVAVGLFVVSVLLSVVSYVNLRRSEDPVVSPLAGEPTGDSALSGSRTDRRVSLYSSFVFPVIYVILAMMNWVA</sequence>
<keyword evidence="3" id="KW-1185">Reference proteome</keyword>
<evidence type="ECO:0000313" key="3">
    <source>
        <dbReference type="Proteomes" id="UP000270616"/>
    </source>
</evidence>
<feature type="transmembrane region" description="Helical" evidence="1">
    <location>
        <begin position="98"/>
        <end position="118"/>
    </location>
</feature>
<organism evidence="2 3">
    <name type="scientific">Kocuria soli</name>
    <dbReference type="NCBI Taxonomy" id="2485125"/>
    <lineage>
        <taxon>Bacteria</taxon>
        <taxon>Bacillati</taxon>
        <taxon>Actinomycetota</taxon>
        <taxon>Actinomycetes</taxon>
        <taxon>Micrococcales</taxon>
        <taxon>Micrococcaceae</taxon>
        <taxon>Kocuria</taxon>
    </lineage>
</organism>
<protein>
    <submittedName>
        <fullName evidence="2">Uncharacterized protein</fullName>
    </submittedName>
</protein>
<gene>
    <name evidence="2" type="ORF">EDL96_08825</name>
</gene>